<dbReference type="GO" id="GO:0046872">
    <property type="term" value="F:metal ion binding"/>
    <property type="evidence" value="ECO:0007669"/>
    <property type="project" value="UniProtKB-KW"/>
</dbReference>
<evidence type="ECO:0000256" key="7">
    <source>
        <dbReference type="SAM" id="SignalP"/>
    </source>
</evidence>
<evidence type="ECO:0000256" key="1">
    <source>
        <dbReference type="ARBA" id="ARBA00022722"/>
    </source>
</evidence>
<dbReference type="GO" id="GO:0004519">
    <property type="term" value="F:endonuclease activity"/>
    <property type="evidence" value="ECO:0007669"/>
    <property type="project" value="UniProtKB-KW"/>
</dbReference>
<proteinExistence type="predicted"/>
<evidence type="ECO:0000256" key="2">
    <source>
        <dbReference type="ARBA" id="ARBA00022723"/>
    </source>
</evidence>
<evidence type="ECO:0000256" key="5">
    <source>
        <dbReference type="ARBA" id="ARBA00023157"/>
    </source>
</evidence>
<dbReference type="InterPro" id="IPR008947">
    <property type="entry name" value="PLipase_C/P1_nuclease_dom_sf"/>
</dbReference>
<keyword evidence="9" id="KW-1185">Reference proteome</keyword>
<dbReference type="EMBL" id="WHLY01000002">
    <property type="protein sequence ID" value="MPR35497.1"/>
    <property type="molecule type" value="Genomic_DNA"/>
</dbReference>
<dbReference type="SUPFAM" id="SSF48537">
    <property type="entry name" value="Phospholipase C/P1 nuclease"/>
    <property type="match status" value="1"/>
</dbReference>
<dbReference type="Proteomes" id="UP000479293">
    <property type="component" value="Unassembled WGS sequence"/>
</dbReference>
<organism evidence="8 9">
    <name type="scientific">Salmonirosea aquatica</name>
    <dbReference type="NCBI Taxonomy" id="2654236"/>
    <lineage>
        <taxon>Bacteria</taxon>
        <taxon>Pseudomonadati</taxon>
        <taxon>Bacteroidota</taxon>
        <taxon>Cytophagia</taxon>
        <taxon>Cytophagales</taxon>
        <taxon>Spirosomataceae</taxon>
        <taxon>Salmonirosea</taxon>
    </lineage>
</organism>
<feature type="chain" id="PRO_5028920895" evidence="7">
    <location>
        <begin position="21"/>
        <end position="255"/>
    </location>
</feature>
<keyword evidence="5" id="KW-1015">Disulfide bond</keyword>
<gene>
    <name evidence="8" type="ORF">GBK04_19625</name>
</gene>
<accession>A0A7C9BK09</accession>
<dbReference type="PANTHER" id="PTHR33146">
    <property type="entry name" value="ENDONUCLEASE 4"/>
    <property type="match status" value="1"/>
</dbReference>
<keyword evidence="7" id="KW-0732">Signal</keyword>
<reference evidence="8 9" key="1">
    <citation type="submission" date="2019-10" db="EMBL/GenBank/DDBJ databases">
        <title>Draft Genome Sequence of Cytophagaceae sp. SJW1-29.</title>
        <authorList>
            <person name="Choi A."/>
        </authorList>
    </citation>
    <scope>NUCLEOTIDE SEQUENCE [LARGE SCALE GENOMIC DNA]</scope>
    <source>
        <strain evidence="8 9">SJW1-29</strain>
    </source>
</reference>
<dbReference type="AlphaFoldDB" id="A0A7C9BK09"/>
<dbReference type="CDD" id="cd11010">
    <property type="entry name" value="S1-P1_nuclease"/>
    <property type="match status" value="1"/>
</dbReference>
<dbReference type="PANTHER" id="PTHR33146:SF26">
    <property type="entry name" value="ENDONUCLEASE 4"/>
    <property type="match status" value="1"/>
</dbReference>
<evidence type="ECO:0000313" key="8">
    <source>
        <dbReference type="EMBL" id="MPR35497.1"/>
    </source>
</evidence>
<comment type="caution">
    <text evidence="8">The sequence shown here is derived from an EMBL/GenBank/DDBJ whole genome shotgun (WGS) entry which is preliminary data.</text>
</comment>
<evidence type="ECO:0000313" key="9">
    <source>
        <dbReference type="Proteomes" id="UP000479293"/>
    </source>
</evidence>
<feature type="signal peptide" evidence="7">
    <location>
        <begin position="1"/>
        <end position="20"/>
    </location>
</feature>
<evidence type="ECO:0000256" key="3">
    <source>
        <dbReference type="ARBA" id="ARBA00022759"/>
    </source>
</evidence>
<keyword evidence="1" id="KW-0540">Nuclease</keyword>
<keyword evidence="3" id="KW-0255">Endonuclease</keyword>
<keyword evidence="6" id="KW-0325">Glycoprotein</keyword>
<keyword evidence="2" id="KW-0479">Metal-binding</keyword>
<evidence type="ECO:0000256" key="4">
    <source>
        <dbReference type="ARBA" id="ARBA00022801"/>
    </source>
</evidence>
<protein>
    <submittedName>
        <fullName evidence="8">S1/P1 Nuclease</fullName>
    </submittedName>
</protein>
<evidence type="ECO:0000256" key="6">
    <source>
        <dbReference type="ARBA" id="ARBA00023180"/>
    </source>
</evidence>
<keyword evidence="4" id="KW-0378">Hydrolase</keyword>
<sequence length="255" mass="28710">MKKTIVICLSVLILNLPAMAWGVTGHRVVGLVAQNHLKNSAKRKIASILQCNSLAEVANFMDDVKSDTAYNHTHDWHWVTILPGQTYEQSQKNPKGDIIMKIEEITATLKTHTLSPAQEAEQLKFLVHLVGDLHQPLHVGDRDDQGGNQVRLTWFGQNSNLHRVWDSDMIEGKQLSYSDLAGFLDEPSKAQIKQWQAMSTLEWAAVSQGLLPQVYTFPEDKKLGYRYSYENFDTVQTVLMQAGIHLAGILNEIYG</sequence>
<dbReference type="GO" id="GO:0006308">
    <property type="term" value="P:DNA catabolic process"/>
    <property type="evidence" value="ECO:0007669"/>
    <property type="project" value="InterPro"/>
</dbReference>
<dbReference type="RefSeq" id="WP_152762605.1">
    <property type="nucleotide sequence ID" value="NZ_WHLY01000002.1"/>
</dbReference>
<dbReference type="InterPro" id="IPR003154">
    <property type="entry name" value="S1/P1nuclease"/>
</dbReference>
<dbReference type="Pfam" id="PF02265">
    <property type="entry name" value="S1-P1_nuclease"/>
    <property type="match status" value="1"/>
</dbReference>
<dbReference type="GO" id="GO:0003676">
    <property type="term" value="F:nucleic acid binding"/>
    <property type="evidence" value="ECO:0007669"/>
    <property type="project" value="InterPro"/>
</dbReference>
<dbReference type="Gene3D" id="1.10.575.10">
    <property type="entry name" value="P1 Nuclease"/>
    <property type="match status" value="1"/>
</dbReference>
<name>A0A7C9BK09_9BACT</name>
<dbReference type="GO" id="GO:0016788">
    <property type="term" value="F:hydrolase activity, acting on ester bonds"/>
    <property type="evidence" value="ECO:0007669"/>
    <property type="project" value="InterPro"/>
</dbReference>